<dbReference type="RefSeq" id="WP_252852534.1">
    <property type="nucleotide sequence ID" value="NZ_JAMXLR010000036.1"/>
</dbReference>
<feature type="transmembrane region" description="Helical" evidence="1">
    <location>
        <begin position="69"/>
        <end position="89"/>
    </location>
</feature>
<sequence>MIEQKLLSLVLTFLGTVLFIAGIYSFRALRRLDPPAESLEKDTFRSSISLAFATGERSPEFRRRQRQTVLYFSAAILLLYVGRFVVLSATQ</sequence>
<name>A0A9X2F8Q6_9BACT</name>
<dbReference type="Proteomes" id="UP001155241">
    <property type="component" value="Unassembled WGS sequence"/>
</dbReference>
<evidence type="ECO:0000313" key="2">
    <source>
        <dbReference type="EMBL" id="MCO6044432.1"/>
    </source>
</evidence>
<dbReference type="AlphaFoldDB" id="A0A9X2F8Q6"/>
<dbReference type="EMBL" id="JAMXLR010000036">
    <property type="protein sequence ID" value="MCO6044432.1"/>
    <property type="molecule type" value="Genomic_DNA"/>
</dbReference>
<keyword evidence="3" id="KW-1185">Reference proteome</keyword>
<organism evidence="2 3">
    <name type="scientific">Aeoliella straminimaris</name>
    <dbReference type="NCBI Taxonomy" id="2954799"/>
    <lineage>
        <taxon>Bacteria</taxon>
        <taxon>Pseudomonadati</taxon>
        <taxon>Planctomycetota</taxon>
        <taxon>Planctomycetia</taxon>
        <taxon>Pirellulales</taxon>
        <taxon>Lacipirellulaceae</taxon>
        <taxon>Aeoliella</taxon>
    </lineage>
</organism>
<keyword evidence="1" id="KW-1133">Transmembrane helix</keyword>
<keyword evidence="1" id="KW-0812">Transmembrane</keyword>
<comment type="caution">
    <text evidence="2">The sequence shown here is derived from an EMBL/GenBank/DDBJ whole genome shotgun (WGS) entry which is preliminary data.</text>
</comment>
<gene>
    <name evidence="2" type="ORF">NG895_10995</name>
</gene>
<proteinExistence type="predicted"/>
<evidence type="ECO:0000313" key="3">
    <source>
        <dbReference type="Proteomes" id="UP001155241"/>
    </source>
</evidence>
<keyword evidence="1" id="KW-0472">Membrane</keyword>
<accession>A0A9X2F8Q6</accession>
<reference evidence="2" key="1">
    <citation type="submission" date="2022-06" db="EMBL/GenBank/DDBJ databases">
        <title>Aeoliella straminimaris, a novel planctomycete from sediments.</title>
        <authorList>
            <person name="Vitorino I.R."/>
            <person name="Lage O.M."/>
        </authorList>
    </citation>
    <scope>NUCLEOTIDE SEQUENCE</scope>
    <source>
        <strain evidence="2">ICT_H6.2</strain>
    </source>
</reference>
<protein>
    <submittedName>
        <fullName evidence="2">Uncharacterized protein</fullName>
    </submittedName>
</protein>
<evidence type="ECO:0000256" key="1">
    <source>
        <dbReference type="SAM" id="Phobius"/>
    </source>
</evidence>
<feature type="transmembrane region" description="Helical" evidence="1">
    <location>
        <begin position="6"/>
        <end position="26"/>
    </location>
</feature>